<gene>
    <name evidence="4" type="ORF">PEVE_00043200</name>
</gene>
<evidence type="ECO:0000313" key="4">
    <source>
        <dbReference type="EMBL" id="CAH3144513.1"/>
    </source>
</evidence>
<feature type="domain" description="HECT" evidence="3">
    <location>
        <begin position="12"/>
        <end position="94"/>
    </location>
</feature>
<keyword evidence="5" id="KW-1185">Reference proteome</keyword>
<comment type="caution">
    <text evidence="4">The sequence shown here is derived from an EMBL/GenBank/DDBJ whole genome shotgun (WGS) entry which is preliminary data.</text>
</comment>
<dbReference type="EMBL" id="CALNXI010000873">
    <property type="protein sequence ID" value="CAH3144513.1"/>
    <property type="molecule type" value="Genomic_DNA"/>
</dbReference>
<evidence type="ECO:0000256" key="1">
    <source>
        <dbReference type="ARBA" id="ARBA00022786"/>
    </source>
</evidence>
<organism evidence="4 5">
    <name type="scientific">Porites evermanni</name>
    <dbReference type="NCBI Taxonomy" id="104178"/>
    <lineage>
        <taxon>Eukaryota</taxon>
        <taxon>Metazoa</taxon>
        <taxon>Cnidaria</taxon>
        <taxon>Anthozoa</taxon>
        <taxon>Hexacorallia</taxon>
        <taxon>Scleractinia</taxon>
        <taxon>Fungiina</taxon>
        <taxon>Poritidae</taxon>
        <taxon>Porites</taxon>
    </lineage>
</organism>
<dbReference type="InterPro" id="IPR000569">
    <property type="entry name" value="HECT_dom"/>
</dbReference>
<evidence type="ECO:0000256" key="2">
    <source>
        <dbReference type="PROSITE-ProRule" id="PRU00104"/>
    </source>
</evidence>
<name>A0ABN8PM73_9CNID</name>
<evidence type="ECO:0000259" key="3">
    <source>
        <dbReference type="PROSITE" id="PS50237"/>
    </source>
</evidence>
<accession>A0ABN8PM73</accession>
<dbReference type="InterPro" id="IPR035983">
    <property type="entry name" value="Hect_E3_ubiquitin_ligase"/>
</dbReference>
<dbReference type="PROSITE" id="PS50237">
    <property type="entry name" value="HECT"/>
    <property type="match status" value="1"/>
</dbReference>
<sequence>MLRDFFKKLKRSDLDIKKVPDVTFIGDEGIDAEGLTKEFFTLVMTALTSGTGGHIMFEGGSDHLVPVISEECYQSGYFRFVGQLIAMSVLHRGIDIGGLSRALTTYMVTDVVELASCHLSIHVPDHCVQQALMEKQKDDNAHQQQFLIEENNSYEDLVEEIQNQFAGARGCSLRSMEILQLAQNQEASASV</sequence>
<protein>
    <recommendedName>
        <fullName evidence="3">HECT domain-containing protein</fullName>
    </recommendedName>
</protein>
<proteinExistence type="predicted"/>
<keyword evidence="1 2" id="KW-0833">Ubl conjugation pathway</keyword>
<reference evidence="4 5" key="1">
    <citation type="submission" date="2022-05" db="EMBL/GenBank/DDBJ databases">
        <authorList>
            <consortium name="Genoscope - CEA"/>
            <person name="William W."/>
        </authorList>
    </citation>
    <scope>NUCLEOTIDE SEQUENCE [LARGE SCALE GENOMIC DNA]</scope>
</reference>
<dbReference type="SUPFAM" id="SSF56204">
    <property type="entry name" value="Hect, E3 ligase catalytic domain"/>
    <property type="match status" value="1"/>
</dbReference>
<comment type="caution">
    <text evidence="2">Lacks conserved residue(s) required for the propagation of feature annotation.</text>
</comment>
<evidence type="ECO:0000313" key="5">
    <source>
        <dbReference type="Proteomes" id="UP001159427"/>
    </source>
</evidence>
<dbReference type="Gene3D" id="3.90.1750.10">
    <property type="entry name" value="Hect, E3 ligase catalytic domains"/>
    <property type="match status" value="1"/>
</dbReference>
<dbReference type="Proteomes" id="UP001159427">
    <property type="component" value="Unassembled WGS sequence"/>
</dbReference>